<dbReference type="RefSeq" id="WP_014245935.1">
    <property type="nucleotide sequence ID" value="NC_016620.1"/>
</dbReference>
<keyword evidence="1" id="KW-1133">Transmembrane helix</keyword>
<keyword evidence="1" id="KW-0812">Transmembrane</keyword>
<proteinExistence type="predicted"/>
<sequence>MEKADLFNQEFNSHQQELVQNLDANMHAQKLLVNQKGQAFIEFLFILLAMILISFGMLKGLNSSISQRWLGTVKAIAKPTPTDIQLR</sequence>
<dbReference type="AlphaFoldDB" id="E1X1J8"/>
<keyword evidence="1" id="KW-0472">Membrane</keyword>
<protein>
    <submittedName>
        <fullName evidence="2">Membrane protein</fullName>
    </submittedName>
</protein>
<dbReference type="Proteomes" id="UP000008963">
    <property type="component" value="Chromosome"/>
</dbReference>
<organism evidence="2 3">
    <name type="scientific">Halobacteriovorax marinus (strain ATCC BAA-682 / DSM 15412 / SJ)</name>
    <name type="common">Bacteriovorax marinus</name>
    <dbReference type="NCBI Taxonomy" id="862908"/>
    <lineage>
        <taxon>Bacteria</taxon>
        <taxon>Pseudomonadati</taxon>
        <taxon>Bdellovibrionota</taxon>
        <taxon>Bacteriovoracia</taxon>
        <taxon>Bacteriovoracales</taxon>
        <taxon>Halobacteriovoraceae</taxon>
        <taxon>Halobacteriovorax</taxon>
    </lineage>
</organism>
<dbReference type="STRING" id="862908.BMS_3423"/>
<dbReference type="HOGENOM" id="CLU_2479013_0_0_7"/>
<reference evidence="3" key="1">
    <citation type="journal article" date="2013" name="ISME J.">
        <title>A small predatory core genome in the divergent marine Bacteriovorax marinus SJ and the terrestrial Bdellovibrio bacteriovorus.</title>
        <authorList>
            <person name="Crossman L.C."/>
            <person name="Chen H."/>
            <person name="Cerdeno-Tarraga A.M."/>
            <person name="Brooks K."/>
            <person name="Quail M.A."/>
            <person name="Pineiro S.A."/>
            <person name="Hobley L."/>
            <person name="Sockett R.E."/>
            <person name="Bentley S.D."/>
            <person name="Parkhill J."/>
            <person name="Williams H.N."/>
            <person name="Stine O.C."/>
        </authorList>
    </citation>
    <scope>NUCLEOTIDE SEQUENCE [LARGE SCALE GENOMIC DNA]</scope>
    <source>
        <strain evidence="3">ATCC BAA-682 / DSM 15412 / SJ</strain>
    </source>
</reference>
<dbReference type="OrthoDB" id="9910710at2"/>
<dbReference type="KEGG" id="bmx:BMS_3423"/>
<evidence type="ECO:0000256" key="1">
    <source>
        <dbReference type="SAM" id="Phobius"/>
    </source>
</evidence>
<evidence type="ECO:0000313" key="2">
    <source>
        <dbReference type="EMBL" id="CBW28166.1"/>
    </source>
</evidence>
<accession>E1X1J8</accession>
<feature type="transmembrane region" description="Helical" evidence="1">
    <location>
        <begin position="39"/>
        <end position="58"/>
    </location>
</feature>
<dbReference type="EMBL" id="FQ312005">
    <property type="protein sequence ID" value="CBW28166.1"/>
    <property type="molecule type" value="Genomic_DNA"/>
</dbReference>
<evidence type="ECO:0000313" key="3">
    <source>
        <dbReference type="Proteomes" id="UP000008963"/>
    </source>
</evidence>
<dbReference type="PATRIC" id="fig|862908.3.peg.3276"/>
<keyword evidence="3" id="KW-1185">Reference proteome</keyword>
<gene>
    <name evidence="2" type="ordered locus">BMS_3423</name>
</gene>
<name>E1X1J8_HALMS</name>